<name>A0A0B1ZWH8_9MICO</name>
<evidence type="ECO:0000313" key="4">
    <source>
        <dbReference type="Proteomes" id="UP000031030"/>
    </source>
</evidence>
<dbReference type="Proteomes" id="UP000031030">
    <property type="component" value="Unassembled WGS sequence"/>
</dbReference>
<dbReference type="PANTHER" id="PTHR24320:SF148">
    <property type="entry name" value="NAD(P)-BINDING ROSSMANN-FOLD SUPERFAMILY PROTEIN"/>
    <property type="match status" value="1"/>
</dbReference>
<protein>
    <submittedName>
        <fullName evidence="3">Dehydrogenase</fullName>
    </submittedName>
</protein>
<dbReference type="Pfam" id="PF00106">
    <property type="entry name" value="adh_short"/>
    <property type="match status" value="1"/>
</dbReference>
<dbReference type="AlphaFoldDB" id="A0A0B1ZWH8"/>
<dbReference type="InterPro" id="IPR002347">
    <property type="entry name" value="SDR_fam"/>
</dbReference>
<dbReference type="GO" id="GO:0016491">
    <property type="term" value="F:oxidoreductase activity"/>
    <property type="evidence" value="ECO:0007669"/>
    <property type="project" value="UniProtKB-KW"/>
</dbReference>
<dbReference type="EMBL" id="JTDK01000028">
    <property type="protein sequence ID" value="KHK95104.1"/>
    <property type="molecule type" value="Genomic_DNA"/>
</dbReference>
<comment type="similarity">
    <text evidence="1">Belongs to the short-chain dehydrogenases/reductases (SDR) family.</text>
</comment>
<dbReference type="PANTHER" id="PTHR24320">
    <property type="entry name" value="RETINOL DEHYDROGENASE"/>
    <property type="match status" value="1"/>
</dbReference>
<keyword evidence="2" id="KW-0560">Oxidoreductase</keyword>
<gene>
    <name evidence="3" type="ORF">LK09_20155</name>
</gene>
<dbReference type="RefSeq" id="WP_039403716.1">
    <property type="nucleotide sequence ID" value="NZ_JTDK01000028.1"/>
</dbReference>
<organism evidence="3 4">
    <name type="scientific">Microbacterium mangrovi</name>
    <dbReference type="NCBI Taxonomy" id="1348253"/>
    <lineage>
        <taxon>Bacteria</taxon>
        <taxon>Bacillati</taxon>
        <taxon>Actinomycetota</taxon>
        <taxon>Actinomycetes</taxon>
        <taxon>Micrococcales</taxon>
        <taxon>Microbacteriaceae</taxon>
        <taxon>Microbacterium</taxon>
    </lineage>
</organism>
<dbReference type="SUPFAM" id="SSF51735">
    <property type="entry name" value="NAD(P)-binding Rossmann-fold domains"/>
    <property type="match status" value="1"/>
</dbReference>
<dbReference type="STRING" id="1348253.LK09_20155"/>
<accession>A0A0B1ZWH8</accession>
<evidence type="ECO:0000313" key="3">
    <source>
        <dbReference type="EMBL" id="KHK95104.1"/>
    </source>
</evidence>
<sequence length="325" mass="35668">MARGEWDPIHLPDLTGRRYLVTGATRGLGYFATEQLVQAGAHVILTGRNPNRLAAAHAAVERRILDVSAGGSGAGSLETLLLDMTNLGSIRAAAATVRSRGPLNGLLLNAGIVHPPRERQEIEGHELVFTTNALGHFALAGELLQVLAVMHGRMVWLGSMATYLGKFDPVDIESVDDYSPWRAYAQSKVATTVLGLEADRRLRDAGVPVSSVVAHPGYSLSGRSPGIRGVNEPSRMTRFQDAWQAPIAQSKELGARPLVRALIDPEIQGGEFWGPKRLLHGEAKAIQPALYMRDPELWARVWHYCEQATRVRWPFDKAAKARRRW</sequence>
<proteinExistence type="inferred from homology"/>
<evidence type="ECO:0000256" key="2">
    <source>
        <dbReference type="ARBA" id="ARBA00023002"/>
    </source>
</evidence>
<evidence type="ECO:0000256" key="1">
    <source>
        <dbReference type="ARBA" id="ARBA00006484"/>
    </source>
</evidence>
<dbReference type="InterPro" id="IPR036291">
    <property type="entry name" value="NAD(P)-bd_dom_sf"/>
</dbReference>
<keyword evidence="4" id="KW-1185">Reference proteome</keyword>
<dbReference type="Gene3D" id="3.40.50.720">
    <property type="entry name" value="NAD(P)-binding Rossmann-like Domain"/>
    <property type="match status" value="1"/>
</dbReference>
<reference evidence="3 4" key="1">
    <citation type="submission" date="2014-11" db="EMBL/GenBank/DDBJ databases">
        <title>Genome sequence of Microbacterium mangrovi MUSC 115(T).</title>
        <authorList>
            <person name="Lee L.-H."/>
        </authorList>
    </citation>
    <scope>NUCLEOTIDE SEQUENCE [LARGE SCALE GENOMIC DNA]</scope>
    <source>
        <strain evidence="3 4">MUSC 115</strain>
    </source>
</reference>
<dbReference type="OrthoDB" id="4577644at2"/>
<comment type="caution">
    <text evidence="3">The sequence shown here is derived from an EMBL/GenBank/DDBJ whole genome shotgun (WGS) entry which is preliminary data.</text>
</comment>